<feature type="compositionally biased region" description="Polar residues" evidence="1">
    <location>
        <begin position="354"/>
        <end position="363"/>
    </location>
</feature>
<proteinExistence type="predicted"/>
<keyword evidence="2" id="KW-0472">Membrane</keyword>
<feature type="region of interest" description="Disordered" evidence="1">
    <location>
        <begin position="200"/>
        <end position="255"/>
    </location>
</feature>
<feature type="region of interest" description="Disordered" evidence="1">
    <location>
        <begin position="354"/>
        <end position="396"/>
    </location>
</feature>
<feature type="region of interest" description="Disordered" evidence="1">
    <location>
        <begin position="151"/>
        <end position="179"/>
    </location>
</feature>
<feature type="compositionally biased region" description="Basic residues" evidence="1">
    <location>
        <begin position="431"/>
        <end position="440"/>
    </location>
</feature>
<feature type="compositionally biased region" description="Polar residues" evidence="1">
    <location>
        <begin position="237"/>
        <end position="248"/>
    </location>
</feature>
<feature type="compositionally biased region" description="Polar residues" evidence="1">
    <location>
        <begin position="107"/>
        <end position="121"/>
    </location>
</feature>
<keyword evidence="4" id="KW-1185">Reference proteome</keyword>
<dbReference type="HOGENOM" id="CLU_312643_0_0_1"/>
<feature type="transmembrane region" description="Helical" evidence="2">
    <location>
        <begin position="602"/>
        <end position="624"/>
    </location>
</feature>
<evidence type="ECO:0000256" key="2">
    <source>
        <dbReference type="SAM" id="Phobius"/>
    </source>
</evidence>
<reference evidence="3 4" key="1">
    <citation type="journal article" date="2014" name="Genome Announc.">
        <title>Draft genome sequence of Sclerotinia borealis, a psychrophilic plant pathogenic fungus.</title>
        <authorList>
            <person name="Mardanov A.V."/>
            <person name="Beletsky A.V."/>
            <person name="Kadnikov V.V."/>
            <person name="Ignatov A.N."/>
            <person name="Ravin N.V."/>
        </authorList>
    </citation>
    <scope>NUCLEOTIDE SEQUENCE [LARGE SCALE GENOMIC DNA]</scope>
    <source>
        <strain evidence="4">F-4157</strain>
    </source>
</reference>
<feature type="compositionally biased region" description="Low complexity" evidence="1">
    <location>
        <begin position="379"/>
        <end position="396"/>
    </location>
</feature>
<sequence length="938" mass="102611">MPPFFAPRKPKPPVRLDPEQQVANSHYYTAFKVILKITVIALVICIAFLPTVALHNKHKQHSDEPVVNDLEHPTKLGILTELDRRATHVLFRFVKSAKLLLEESRNRNSLSDELTKPSASEQVERSEQVADDTADDIRYGDYTLGDSIHQAKFENEPTQECLPEVKRESGGRCPGQPILPIRDDDRVVLDQSCTWQERRKHGGKCEAWRPTPRSLIASEDAAPLPAESRNNKHFNRPRSTLLMSRSTPIPTPAPTPQVIETCSYESAIKNGGRCPHGLVNGQNPTDNKPISITVRIESHEPNTEQQPRGETANDEIEDITAAYPADFCPPPWHYVNGWCTYLFIDDNNGRPVTLTVSEPGSRNRQSRGEDMTQKTEVATTPVSASTSTSTTIHSSLSTGRACEPPWIRTKNGRCIYAPKYQSNHHKDTVSRPRRSRRQRRGAFVSEEREVDPSWEDDSCEPPLILISINWCIYLPGYEHGTDDYVSGTLNATAQPMATARPIITKQPTVTEQPTATAQPSATAQPTVTEEPTVIVIAHCVNDAEGHLHCVKVSKKVRQISSVHHRRGFWPDDWIPQIEADCDPFIGTYAHYQCMQLIKHKNIGLKMIMVFLILAGFGSLIFLVITCANRASRPKAQPFRQVCGVINANGMTQHGSPMCANYPWINHGNAKAHGIGNGNGNANGSPMNGERWARGPPAYDPMRQHTEDHSGSLVACSRDFNCGSGSTSRGTDNWIRKLCNKCFGNRSSSPLDPVYSAGMMRQGPRIDTLRLPNANLATVRRASGLVPSEVNGRVSGSGSLSVRGSVSVRGESAESAESAETAETVVLGSEYGRGVGVGMGRGAGVVRNSGSGVRGLALGSGSGSGNGRGRGHGNGLSGVTLTHHGNLSGDTVVEPEAAMMKSGHLKKVEFVGLTGLEEVEIGSWRFEMEGRERKGEFGD</sequence>
<evidence type="ECO:0000313" key="3">
    <source>
        <dbReference type="EMBL" id="ESZ92231.1"/>
    </source>
</evidence>
<evidence type="ECO:0000256" key="1">
    <source>
        <dbReference type="SAM" id="MobiDB-lite"/>
    </source>
</evidence>
<keyword evidence="2" id="KW-1133">Transmembrane helix</keyword>
<evidence type="ECO:0000313" key="4">
    <source>
        <dbReference type="Proteomes" id="UP000019487"/>
    </source>
</evidence>
<feature type="region of interest" description="Disordered" evidence="1">
    <location>
        <begin position="106"/>
        <end position="136"/>
    </location>
</feature>
<protein>
    <submittedName>
        <fullName evidence="3">Uncharacterized protein</fullName>
    </submittedName>
</protein>
<keyword evidence="2" id="KW-0812">Transmembrane</keyword>
<dbReference type="AlphaFoldDB" id="W9C8P8"/>
<dbReference type="EMBL" id="AYSA01000404">
    <property type="protein sequence ID" value="ESZ92231.1"/>
    <property type="molecule type" value="Genomic_DNA"/>
</dbReference>
<feature type="transmembrane region" description="Helical" evidence="2">
    <location>
        <begin position="33"/>
        <end position="54"/>
    </location>
</feature>
<dbReference type="Proteomes" id="UP000019487">
    <property type="component" value="Unassembled WGS sequence"/>
</dbReference>
<organism evidence="3 4">
    <name type="scientific">Sclerotinia borealis (strain F-4128)</name>
    <dbReference type="NCBI Taxonomy" id="1432307"/>
    <lineage>
        <taxon>Eukaryota</taxon>
        <taxon>Fungi</taxon>
        <taxon>Dikarya</taxon>
        <taxon>Ascomycota</taxon>
        <taxon>Pezizomycotina</taxon>
        <taxon>Leotiomycetes</taxon>
        <taxon>Helotiales</taxon>
        <taxon>Sclerotiniaceae</taxon>
        <taxon>Sclerotinia</taxon>
    </lineage>
</organism>
<gene>
    <name evidence="3" type="ORF">SBOR_7396</name>
</gene>
<name>W9C8P8_SCLBF</name>
<comment type="caution">
    <text evidence="3">The sequence shown here is derived from an EMBL/GenBank/DDBJ whole genome shotgun (WGS) entry which is preliminary data.</text>
</comment>
<accession>W9C8P8</accession>
<feature type="region of interest" description="Disordered" evidence="1">
    <location>
        <begin position="421"/>
        <end position="456"/>
    </location>
</feature>
<dbReference type="OrthoDB" id="3529017at2759"/>